<dbReference type="GO" id="GO:0008926">
    <property type="term" value="F:mannitol-1-phosphate 5-dehydrogenase activity"/>
    <property type="evidence" value="ECO:0007669"/>
    <property type="project" value="UniProtKB-EC"/>
</dbReference>
<dbReference type="InterPro" id="IPR013328">
    <property type="entry name" value="6PGD_dom2"/>
</dbReference>
<evidence type="ECO:0000313" key="5">
    <source>
        <dbReference type="EMBL" id="SFR78400.1"/>
    </source>
</evidence>
<reference evidence="5 6" key="1">
    <citation type="submission" date="2016-10" db="EMBL/GenBank/DDBJ databases">
        <authorList>
            <person name="de Groot N.N."/>
        </authorList>
    </citation>
    <scope>NUCLEOTIDE SEQUENCE [LARGE SCALE GENOMIC DNA]</scope>
    <source>
        <strain evidence="5 6">743A</strain>
    </source>
</reference>
<gene>
    <name evidence="5" type="ORF">SAMN05661086_01691</name>
</gene>
<dbReference type="Gene3D" id="3.40.50.720">
    <property type="entry name" value="NAD(P)-binding Rossmann-like Domain"/>
    <property type="match status" value="1"/>
</dbReference>
<evidence type="ECO:0000259" key="3">
    <source>
        <dbReference type="Pfam" id="PF01232"/>
    </source>
</evidence>
<keyword evidence="1" id="KW-0560">Oxidoreductase</keyword>
<feature type="domain" description="Mannitol dehydrogenase N-terminal" evidence="3">
    <location>
        <begin position="38"/>
        <end position="275"/>
    </location>
</feature>
<dbReference type="SUPFAM" id="SSF51735">
    <property type="entry name" value="NAD(P)-binding Rossmann-fold domains"/>
    <property type="match status" value="1"/>
</dbReference>
<dbReference type="Pfam" id="PF01232">
    <property type="entry name" value="Mannitol_dh"/>
    <property type="match status" value="1"/>
</dbReference>
<name>A0A1I6JIE9_9FIRM</name>
<evidence type="ECO:0000259" key="4">
    <source>
        <dbReference type="Pfam" id="PF08125"/>
    </source>
</evidence>
<evidence type="ECO:0000256" key="1">
    <source>
        <dbReference type="ARBA" id="ARBA00023002"/>
    </source>
</evidence>
<dbReference type="Proteomes" id="UP000199659">
    <property type="component" value="Unassembled WGS sequence"/>
</dbReference>
<protein>
    <submittedName>
        <fullName evidence="5">Fructuronate reductase</fullName>
    </submittedName>
</protein>
<dbReference type="InterPro" id="IPR013118">
    <property type="entry name" value="Mannitol_DH_C"/>
</dbReference>
<dbReference type="InterPro" id="IPR008927">
    <property type="entry name" value="6-PGluconate_DH-like_C_sf"/>
</dbReference>
<evidence type="ECO:0000313" key="6">
    <source>
        <dbReference type="Proteomes" id="UP000199659"/>
    </source>
</evidence>
<sequence length="505" mass="57191">MKLKEAWETREKWNKDYFIPSYDREMVKKNTNNAPVWLHFGAGNIFRAFIAAAMDTLLEQGLSDRGIIVCEDYDKELVNRVYAPYDCISLMVTLRSDGKINKRVIGSVTEAVTDTERMKKLVQMPSVQLISFTITEKGYQGPLMRKMAELCLERYHGGAWPIALVSMDNCAHNGELLSSAVRMQAQRLVEEGKAEQGFLDYLEDESKVSFPWTMIDKITPRPDETVKELLESEGFENVEQIITSCNTYTAPFVNAEETEYLVIEDKFPNGRPNLEAAGVLFADKEIVDKTEKMKVGTCLNPLHTALAVFGCLLGYETIHAEMEDPQLKKLVCELGYKEGMPVVVNPGIIQPEQFLKDVLEKRLPNPFMPDSPYRIATDTSQKIPVRFGHTLQAYSKSSTLEVKELKMIPLVFAGWLRYLIGVDDQGAEFTRSSDPRLEALTEQMKGIELGKEIEGEQGIDLILQDQSIFGIDLYQTGLADKVKVMFKEMAREKGAVRKVLQKYCI</sequence>
<dbReference type="PANTHER" id="PTHR43362">
    <property type="entry name" value="MANNITOL DEHYDROGENASE DSF1-RELATED"/>
    <property type="match status" value="1"/>
</dbReference>
<feature type="domain" description="Mannitol dehydrogenase C-terminal" evidence="4">
    <location>
        <begin position="288"/>
        <end position="488"/>
    </location>
</feature>
<dbReference type="SUPFAM" id="SSF48179">
    <property type="entry name" value="6-phosphogluconate dehydrogenase C-terminal domain-like"/>
    <property type="match status" value="1"/>
</dbReference>
<dbReference type="InterPro" id="IPR036291">
    <property type="entry name" value="NAD(P)-bd_dom_sf"/>
</dbReference>
<dbReference type="OrthoDB" id="271711at2"/>
<keyword evidence="6" id="KW-1185">Reference proteome</keyword>
<proteinExistence type="predicted"/>
<dbReference type="PANTHER" id="PTHR43362:SF1">
    <property type="entry name" value="MANNITOL DEHYDROGENASE 2-RELATED"/>
    <property type="match status" value="1"/>
</dbReference>
<dbReference type="AlphaFoldDB" id="A0A1I6JIE9"/>
<dbReference type="STRING" id="37658.SAMN05661086_01691"/>
<dbReference type="Gene3D" id="1.10.1040.10">
    <property type="entry name" value="N-(1-d-carboxylethyl)-l-norvaline Dehydrogenase, domain 2"/>
    <property type="match status" value="1"/>
</dbReference>
<comment type="catalytic activity">
    <reaction evidence="2">
        <text>D-mannitol 1-phosphate + NAD(+) = beta-D-fructose 6-phosphate + NADH + H(+)</text>
        <dbReference type="Rhea" id="RHEA:19661"/>
        <dbReference type="ChEBI" id="CHEBI:15378"/>
        <dbReference type="ChEBI" id="CHEBI:57540"/>
        <dbReference type="ChEBI" id="CHEBI:57634"/>
        <dbReference type="ChEBI" id="CHEBI:57945"/>
        <dbReference type="ChEBI" id="CHEBI:61381"/>
        <dbReference type="EC" id="1.1.1.17"/>
    </reaction>
</comment>
<dbReference type="EMBL" id="FOYZ01000005">
    <property type="protein sequence ID" value="SFR78400.1"/>
    <property type="molecule type" value="Genomic_DNA"/>
</dbReference>
<dbReference type="InterPro" id="IPR013131">
    <property type="entry name" value="Mannitol_DH_N"/>
</dbReference>
<evidence type="ECO:0000256" key="2">
    <source>
        <dbReference type="ARBA" id="ARBA00048615"/>
    </source>
</evidence>
<organism evidence="5 6">
    <name type="scientific">Anaeromicropila populeti</name>
    <dbReference type="NCBI Taxonomy" id="37658"/>
    <lineage>
        <taxon>Bacteria</taxon>
        <taxon>Bacillati</taxon>
        <taxon>Bacillota</taxon>
        <taxon>Clostridia</taxon>
        <taxon>Lachnospirales</taxon>
        <taxon>Lachnospiraceae</taxon>
        <taxon>Anaeromicropila</taxon>
    </lineage>
</organism>
<dbReference type="RefSeq" id="WP_092560242.1">
    <property type="nucleotide sequence ID" value="NZ_FOYZ01000005.1"/>
</dbReference>
<accession>A0A1I6JIE9</accession>
<dbReference type="Pfam" id="PF08125">
    <property type="entry name" value="Mannitol_dh_C"/>
    <property type="match status" value="1"/>
</dbReference>
<dbReference type="InterPro" id="IPR050988">
    <property type="entry name" value="Mannitol_DH/Oxidoreductase"/>
</dbReference>